<dbReference type="InterPro" id="IPR028098">
    <property type="entry name" value="Glyco_trans_4-like_N"/>
</dbReference>
<dbReference type="Pfam" id="PF13439">
    <property type="entry name" value="Glyco_transf_4"/>
    <property type="match status" value="1"/>
</dbReference>
<dbReference type="Gene3D" id="3.40.50.2000">
    <property type="entry name" value="Glycogen Phosphorylase B"/>
    <property type="match status" value="2"/>
</dbReference>
<evidence type="ECO:0000259" key="1">
    <source>
        <dbReference type="Pfam" id="PF00534"/>
    </source>
</evidence>
<gene>
    <name evidence="3" type="ORF">H8744_14690</name>
</gene>
<dbReference type="Proteomes" id="UP000651085">
    <property type="component" value="Unassembled WGS sequence"/>
</dbReference>
<evidence type="ECO:0000313" key="3">
    <source>
        <dbReference type="EMBL" id="MBC8594461.1"/>
    </source>
</evidence>
<reference evidence="3" key="1">
    <citation type="submission" date="2020-08" db="EMBL/GenBank/DDBJ databases">
        <title>Genome public.</title>
        <authorList>
            <person name="Liu C."/>
            <person name="Sun Q."/>
        </authorList>
    </citation>
    <scope>NUCLEOTIDE SEQUENCE</scope>
    <source>
        <strain evidence="3">N12</strain>
    </source>
</reference>
<comment type="caution">
    <text evidence="3">The sequence shown here is derived from an EMBL/GenBank/DDBJ whole genome shotgun (WGS) entry which is preliminary data.</text>
</comment>
<sequence>MRLLHCIFSFNVGGAETMLIDIINQQVQIHEVGLCIINNAYDINLINKINKKCKVILLNRKESSKNLWNVVKLNKIIYSFHPNIIHCHNSHIIKYIFLHKFYKTFLTVHDTRLPLICAKYYDHIIAISQAVKDDLCKHNIKNVSIVHNGIETHKILHKNSSSLDKIQCKIVQVSRLEHLKKGQHFLIEALNLLVKEKKTIPIKISIDFIGIGSSETYLKKLMSKYNLNDSIHFLGLKDREYIYSHLKNYDMLVQPSLNEGFGLTVAEGMVAGIPVLVSDIEGPMEVIESGKYGFTFECGNVFSLAQQIKYIIEHPNEANNIAIQAQKFATRNYDISNMVENYDQIYIL</sequence>
<dbReference type="PANTHER" id="PTHR12526:SF630">
    <property type="entry name" value="GLYCOSYLTRANSFERASE"/>
    <property type="match status" value="1"/>
</dbReference>
<dbReference type="GO" id="GO:0016757">
    <property type="term" value="F:glycosyltransferase activity"/>
    <property type="evidence" value="ECO:0007669"/>
    <property type="project" value="InterPro"/>
</dbReference>
<evidence type="ECO:0000259" key="2">
    <source>
        <dbReference type="Pfam" id="PF13439"/>
    </source>
</evidence>
<feature type="domain" description="Glycosyl transferase family 1" evidence="1">
    <location>
        <begin position="160"/>
        <end position="327"/>
    </location>
</feature>
<dbReference type="PANTHER" id="PTHR12526">
    <property type="entry name" value="GLYCOSYLTRANSFERASE"/>
    <property type="match status" value="1"/>
</dbReference>
<dbReference type="InterPro" id="IPR001296">
    <property type="entry name" value="Glyco_trans_1"/>
</dbReference>
<accession>A0A926F4D0</accession>
<dbReference type="AlphaFoldDB" id="A0A926F4D0"/>
<feature type="domain" description="Glycosyltransferase subfamily 4-like N-terminal" evidence="2">
    <location>
        <begin position="12"/>
        <end position="153"/>
    </location>
</feature>
<keyword evidence="4" id="KW-1185">Reference proteome</keyword>
<dbReference type="EMBL" id="JACRTF010000001">
    <property type="protein sequence ID" value="MBC8594461.1"/>
    <property type="molecule type" value="Genomic_DNA"/>
</dbReference>
<organism evidence="3 4">
    <name type="scientific">Jilunia laotingensis</name>
    <dbReference type="NCBI Taxonomy" id="2763675"/>
    <lineage>
        <taxon>Bacteria</taxon>
        <taxon>Pseudomonadati</taxon>
        <taxon>Bacteroidota</taxon>
        <taxon>Bacteroidia</taxon>
        <taxon>Bacteroidales</taxon>
        <taxon>Bacteroidaceae</taxon>
        <taxon>Jilunia</taxon>
    </lineage>
</organism>
<dbReference type="RefSeq" id="WP_262435552.1">
    <property type="nucleotide sequence ID" value="NZ_JACRTF010000001.1"/>
</dbReference>
<evidence type="ECO:0000313" key="4">
    <source>
        <dbReference type="Proteomes" id="UP000651085"/>
    </source>
</evidence>
<name>A0A926F4D0_9BACT</name>
<dbReference type="SUPFAM" id="SSF53756">
    <property type="entry name" value="UDP-Glycosyltransferase/glycogen phosphorylase"/>
    <property type="match status" value="1"/>
</dbReference>
<dbReference type="CDD" id="cd03801">
    <property type="entry name" value="GT4_PimA-like"/>
    <property type="match status" value="1"/>
</dbReference>
<proteinExistence type="predicted"/>
<dbReference type="Pfam" id="PF00534">
    <property type="entry name" value="Glycos_transf_1"/>
    <property type="match status" value="1"/>
</dbReference>
<protein>
    <submittedName>
        <fullName evidence="3">Glycosyltransferase family 4 protein</fullName>
    </submittedName>
</protein>